<gene>
    <name evidence="2" type="ORF">OMP39_07125</name>
</gene>
<sequence length="141" mass="15895">MTGPLALHVPSGVEHVFVYGTLRRGGANDITRLQPPPVFIGMARLRGRMYGFGGYPGVVLDDTADWVEGEVYRFAPDLEPVLDGIEELYPEQRDEYLKRVVDVEVGRQRLRCLVYELNPRYAEGREPLSPGDWLLHASHCA</sequence>
<accession>A0ABY6MWF3</accession>
<dbReference type="Gene3D" id="3.10.490.10">
    <property type="entry name" value="Gamma-glutamyl cyclotransferase-like"/>
    <property type="match status" value="1"/>
</dbReference>
<evidence type="ECO:0000313" key="3">
    <source>
        <dbReference type="Proteomes" id="UP001163266"/>
    </source>
</evidence>
<evidence type="ECO:0000259" key="1">
    <source>
        <dbReference type="Pfam" id="PF06094"/>
    </source>
</evidence>
<protein>
    <submittedName>
        <fullName evidence="2">Gamma-glutamylcyclotransferase</fullName>
    </submittedName>
</protein>
<reference evidence="2" key="1">
    <citation type="submission" date="2022-10" db="EMBL/GenBank/DDBJ databases">
        <title>Complete genome sequence of Schlegelella aquatica LMG 23380.</title>
        <authorList>
            <person name="Musilova J."/>
            <person name="Kourilova X."/>
            <person name="Bezdicek M."/>
            <person name="Hermankova K."/>
            <person name="Obruca S."/>
            <person name="Sedlar K."/>
        </authorList>
    </citation>
    <scope>NUCLEOTIDE SEQUENCE</scope>
    <source>
        <strain evidence="2">LMG 23380</strain>
    </source>
</reference>
<feature type="domain" description="Gamma-glutamylcyclotransferase AIG2-like" evidence="1">
    <location>
        <begin position="16"/>
        <end position="134"/>
    </location>
</feature>
<evidence type="ECO:0000313" key="2">
    <source>
        <dbReference type="EMBL" id="UZD56329.1"/>
    </source>
</evidence>
<dbReference type="RefSeq" id="WP_264894287.1">
    <property type="nucleotide sequence ID" value="NZ_CP110257.1"/>
</dbReference>
<dbReference type="CDD" id="cd06661">
    <property type="entry name" value="GGCT_like"/>
    <property type="match status" value="1"/>
</dbReference>
<dbReference type="InterPro" id="IPR036568">
    <property type="entry name" value="GGCT-like_sf"/>
</dbReference>
<proteinExistence type="predicted"/>
<dbReference type="InterPro" id="IPR013024">
    <property type="entry name" value="GGCT-like"/>
</dbReference>
<dbReference type="SUPFAM" id="SSF110857">
    <property type="entry name" value="Gamma-glutamyl cyclotransferase-like"/>
    <property type="match status" value="1"/>
</dbReference>
<keyword evidence="3" id="KW-1185">Reference proteome</keyword>
<dbReference type="EMBL" id="CP110257">
    <property type="protein sequence ID" value="UZD56329.1"/>
    <property type="molecule type" value="Genomic_DNA"/>
</dbReference>
<dbReference type="Proteomes" id="UP001163266">
    <property type="component" value="Chromosome"/>
</dbReference>
<organism evidence="2 3">
    <name type="scientific">Caldimonas aquatica</name>
    <dbReference type="NCBI Taxonomy" id="376175"/>
    <lineage>
        <taxon>Bacteria</taxon>
        <taxon>Pseudomonadati</taxon>
        <taxon>Pseudomonadota</taxon>
        <taxon>Betaproteobacteria</taxon>
        <taxon>Burkholderiales</taxon>
        <taxon>Sphaerotilaceae</taxon>
        <taxon>Caldimonas</taxon>
    </lineage>
</organism>
<dbReference type="Pfam" id="PF06094">
    <property type="entry name" value="GGACT"/>
    <property type="match status" value="1"/>
</dbReference>
<name>A0ABY6MWF3_9BURK</name>
<dbReference type="InterPro" id="IPR009288">
    <property type="entry name" value="AIG2-like_dom"/>
</dbReference>